<protein>
    <submittedName>
        <fullName evidence="1">Uncharacterized protein</fullName>
    </submittedName>
</protein>
<name>A0A8J3GBG6_9BACT</name>
<comment type="caution">
    <text evidence="1">The sequence shown here is derived from an EMBL/GenBank/DDBJ whole genome shotgun (WGS) entry which is preliminary data.</text>
</comment>
<gene>
    <name evidence="1" type="ORF">GCM10007047_01940</name>
</gene>
<organism evidence="1 2">
    <name type="scientific">Cerasicoccus arenae</name>
    <dbReference type="NCBI Taxonomy" id="424488"/>
    <lineage>
        <taxon>Bacteria</taxon>
        <taxon>Pseudomonadati</taxon>
        <taxon>Verrucomicrobiota</taxon>
        <taxon>Opitutia</taxon>
        <taxon>Puniceicoccales</taxon>
        <taxon>Cerasicoccaceae</taxon>
        <taxon>Cerasicoccus</taxon>
    </lineage>
</organism>
<reference evidence="1" key="1">
    <citation type="journal article" date="2014" name="Int. J. Syst. Evol. Microbiol.">
        <title>Complete genome sequence of Corynebacterium casei LMG S-19264T (=DSM 44701T), isolated from a smear-ripened cheese.</title>
        <authorList>
            <consortium name="US DOE Joint Genome Institute (JGI-PGF)"/>
            <person name="Walter F."/>
            <person name="Albersmeier A."/>
            <person name="Kalinowski J."/>
            <person name="Ruckert C."/>
        </authorList>
    </citation>
    <scope>NUCLEOTIDE SEQUENCE</scope>
    <source>
        <strain evidence="1">KCTC 12870</strain>
    </source>
</reference>
<dbReference type="AlphaFoldDB" id="A0A8J3GBG6"/>
<evidence type="ECO:0000313" key="1">
    <source>
        <dbReference type="EMBL" id="GHB90742.1"/>
    </source>
</evidence>
<proteinExistence type="predicted"/>
<sequence length="217" mass="24027">MNKRYITHASSRLPVRELTEDERKLLRKNFSPLAARRLTSLSLILGDLTKDAPASPDDEWIFASSYGGSISLEQYLRSFPNPSPLHFQNSIQPGPIDLVNVARQQPARQLIPLIGAENLLGEALLTALISPVDTMHLIGGEEHTNWAADHQLGSQTTYGFYLRLSTAPQNTIGELTFEPNTPPPSPLSTEDAIPLLDARKPLAFTLPERGVIRLQWS</sequence>
<accession>A0A8J3GBG6</accession>
<keyword evidence="2" id="KW-1185">Reference proteome</keyword>
<reference evidence="1" key="2">
    <citation type="submission" date="2020-09" db="EMBL/GenBank/DDBJ databases">
        <authorList>
            <person name="Sun Q."/>
            <person name="Kim S."/>
        </authorList>
    </citation>
    <scope>NUCLEOTIDE SEQUENCE</scope>
    <source>
        <strain evidence="1">KCTC 12870</strain>
    </source>
</reference>
<dbReference type="RefSeq" id="WP_189510940.1">
    <property type="nucleotide sequence ID" value="NZ_BMXG01000001.1"/>
</dbReference>
<evidence type="ECO:0000313" key="2">
    <source>
        <dbReference type="Proteomes" id="UP000642829"/>
    </source>
</evidence>
<dbReference type="Proteomes" id="UP000642829">
    <property type="component" value="Unassembled WGS sequence"/>
</dbReference>
<dbReference type="EMBL" id="BMXG01000001">
    <property type="protein sequence ID" value="GHB90742.1"/>
    <property type="molecule type" value="Genomic_DNA"/>
</dbReference>